<evidence type="ECO:0000313" key="2">
    <source>
        <dbReference type="EMBL" id="SNY72901.1"/>
    </source>
</evidence>
<protein>
    <recommendedName>
        <fullName evidence="4">DNA-directed RNA polymerase specialized sigma subunit, sigma24 family</fullName>
    </recommendedName>
</protein>
<proteinExistence type="predicted"/>
<evidence type="ECO:0008006" key="4">
    <source>
        <dbReference type="Google" id="ProtNLM"/>
    </source>
</evidence>
<accession>A0A285KNN5</accession>
<evidence type="ECO:0000313" key="3">
    <source>
        <dbReference type="Proteomes" id="UP000219612"/>
    </source>
</evidence>
<name>A0A285KNN5_9ACTN</name>
<dbReference type="Proteomes" id="UP000219612">
    <property type="component" value="Unassembled WGS sequence"/>
</dbReference>
<feature type="region of interest" description="Disordered" evidence="1">
    <location>
        <begin position="196"/>
        <end position="218"/>
    </location>
</feature>
<gene>
    <name evidence="2" type="ORF">SAMN05421748_14449</name>
</gene>
<sequence length="288" mass="31857">MTVDGGSAAGETPAGDARAAAVVKPGVRLGDELGRPVPVDQVLANMTSEFAEETRRLQENLRRREADQALLAELAAGDFTGRNYERFENELAAYAMSVLRGWMHSGFIFKLTAARKFSLNPSGDELEELYRDSDAREELAIMTVALALPRFREQALVGGGWRFEGGASLATYFMGACLYVFPNEIRKRRAQRRRWRLQDNGDPGLTPPPAEGRTDDPCVITVGNQRVCDDLARADDRTRAILALTIDGYSQEEILELLDETSVRAIEGVLHRWRTKEKKQQPGGGSDG</sequence>
<keyword evidence="3" id="KW-1185">Reference proteome</keyword>
<dbReference type="OrthoDB" id="3215396at2"/>
<reference evidence="2 3" key="1">
    <citation type="submission" date="2017-09" db="EMBL/GenBank/DDBJ databases">
        <authorList>
            <person name="Ehlers B."/>
            <person name="Leendertz F.H."/>
        </authorList>
    </citation>
    <scope>NUCLEOTIDE SEQUENCE [LARGE SCALE GENOMIC DNA]</scope>
    <source>
        <strain evidence="2 3">CGMCC 4.6857</strain>
    </source>
</reference>
<dbReference type="RefSeq" id="WP_097328882.1">
    <property type="nucleotide sequence ID" value="NZ_OBDY01000044.1"/>
</dbReference>
<evidence type="ECO:0000256" key="1">
    <source>
        <dbReference type="SAM" id="MobiDB-lite"/>
    </source>
</evidence>
<dbReference type="AlphaFoldDB" id="A0A285KNN5"/>
<organism evidence="2 3">
    <name type="scientific">Paractinoplanes atraurantiacus</name>
    <dbReference type="NCBI Taxonomy" id="1036182"/>
    <lineage>
        <taxon>Bacteria</taxon>
        <taxon>Bacillati</taxon>
        <taxon>Actinomycetota</taxon>
        <taxon>Actinomycetes</taxon>
        <taxon>Micromonosporales</taxon>
        <taxon>Micromonosporaceae</taxon>
        <taxon>Paractinoplanes</taxon>
    </lineage>
</organism>
<dbReference type="EMBL" id="OBDY01000044">
    <property type="protein sequence ID" value="SNY72901.1"/>
    <property type="molecule type" value="Genomic_DNA"/>
</dbReference>